<keyword evidence="3" id="KW-1185">Reference proteome</keyword>
<dbReference type="Proteomes" id="UP001497392">
    <property type="component" value="Unassembled WGS sequence"/>
</dbReference>
<protein>
    <submittedName>
        <fullName evidence="2">G5474 protein</fullName>
    </submittedName>
</protein>
<comment type="caution">
    <text evidence="2">The sequence shown here is derived from an EMBL/GenBank/DDBJ whole genome shotgun (WGS) entry which is preliminary data.</text>
</comment>
<evidence type="ECO:0000256" key="1">
    <source>
        <dbReference type="SAM" id="MobiDB-lite"/>
    </source>
</evidence>
<dbReference type="SUPFAM" id="SSF54403">
    <property type="entry name" value="Cystatin/monellin"/>
    <property type="match status" value="1"/>
</dbReference>
<feature type="region of interest" description="Disordered" evidence="1">
    <location>
        <begin position="1"/>
        <end position="37"/>
    </location>
</feature>
<reference evidence="2 3" key="1">
    <citation type="submission" date="2024-06" db="EMBL/GenBank/DDBJ databases">
        <authorList>
            <person name="Kraege A."/>
            <person name="Thomma B."/>
        </authorList>
    </citation>
    <scope>NUCLEOTIDE SEQUENCE [LARGE SCALE GENOMIC DNA]</scope>
</reference>
<sequence>MASGRDQGGQLPCDNGGRSGSLGGYQPVTDQDEQSSIQKDLAPLAFQNFTSTHTVTGCMANTVKPVAYNITKACKQVVAGTNYAFALSSSYDCTSTSNSPATGAVLLNSIVYQPLPSGGQNAKPQVTRVWNATTS</sequence>
<organism evidence="2 3">
    <name type="scientific">Coccomyxa viridis</name>
    <dbReference type="NCBI Taxonomy" id="1274662"/>
    <lineage>
        <taxon>Eukaryota</taxon>
        <taxon>Viridiplantae</taxon>
        <taxon>Chlorophyta</taxon>
        <taxon>core chlorophytes</taxon>
        <taxon>Trebouxiophyceae</taxon>
        <taxon>Trebouxiophyceae incertae sedis</taxon>
        <taxon>Coccomyxaceae</taxon>
        <taxon>Coccomyxa</taxon>
    </lineage>
</organism>
<proteinExistence type="predicted"/>
<dbReference type="InterPro" id="IPR046350">
    <property type="entry name" value="Cystatin_sf"/>
</dbReference>
<evidence type="ECO:0000313" key="3">
    <source>
        <dbReference type="Proteomes" id="UP001497392"/>
    </source>
</evidence>
<accession>A0ABP1FZQ8</accession>
<evidence type="ECO:0000313" key="2">
    <source>
        <dbReference type="EMBL" id="CAL5223022.1"/>
    </source>
</evidence>
<name>A0ABP1FZQ8_9CHLO</name>
<gene>
    <name evidence="2" type="primary">g5474</name>
    <name evidence="2" type="ORF">VP750_LOCUS4681</name>
</gene>
<dbReference type="EMBL" id="CAXHTA020000007">
    <property type="protein sequence ID" value="CAL5223022.1"/>
    <property type="molecule type" value="Genomic_DNA"/>
</dbReference>